<comment type="function">
    <text evidence="5">Neuroendocrine peptide which is a critical regulator of cellular and organ growth, development, migration, differentiation and survival and of epithelial calcium ion transport. Regulates endochondral bone development and epithelial-mesenchymal interactions during the formation of the mammary glands and teeth. Required for skeletal homeostasis. Promotes mammary mesenchyme differentiation and bud outgrowth by modulating mesenchymal cell responsiveness to BMPs. Up-regulates BMPR1A expression in the mammary mesenchyme and this increases the sensitivity of these cells to BMPs and allows them to respond to BMP4 in a paracrine and/or autocrine fashion. BMP4 signaling in the mesenchyme, in turn, triggers epithelial outgrowth and augments MSX2 expression, which causes the mammary mesenchyme to inhibit hair follicle formation within the nipple sheath.</text>
</comment>
<evidence type="ECO:0000256" key="6">
    <source>
        <dbReference type="SAM" id="MobiDB-lite"/>
    </source>
</evidence>
<dbReference type="GO" id="GO:0030282">
    <property type="term" value="P:bone mineralization"/>
    <property type="evidence" value="ECO:0007669"/>
    <property type="project" value="InterPro"/>
</dbReference>
<keyword evidence="5" id="KW-0732">Signal</keyword>
<comment type="subunit">
    <text evidence="5">PTHrP interacts with PTH1R (via N-terminal extracellular domain).</text>
</comment>
<dbReference type="PROSITE" id="PS00335">
    <property type="entry name" value="PARATHYROID"/>
    <property type="match status" value="1"/>
</dbReference>
<protein>
    <recommendedName>
        <fullName evidence="5">Parathyroid hormone-related protein</fullName>
        <shortName evidence="5">PTH-rP</shortName>
        <shortName evidence="5">PTHrP</shortName>
    </recommendedName>
    <component>
        <recommendedName>
            <fullName evidence="5">Osteostatin</fullName>
        </recommendedName>
    </component>
</protein>
<dbReference type="GO" id="GO:0005179">
    <property type="term" value="F:hormone activity"/>
    <property type="evidence" value="ECO:0007669"/>
    <property type="project" value="UniProtKB-UniRule"/>
</dbReference>
<dbReference type="Proteomes" id="UP001159641">
    <property type="component" value="Unassembled WGS sequence"/>
</dbReference>
<dbReference type="GO" id="GO:0005634">
    <property type="term" value="C:nucleus"/>
    <property type="evidence" value="ECO:0007669"/>
    <property type="project" value="UniProtKB-SubCell"/>
</dbReference>
<dbReference type="GO" id="GO:0051428">
    <property type="term" value="F:peptide hormone receptor binding"/>
    <property type="evidence" value="ECO:0007669"/>
    <property type="project" value="UniProtKB-UniRule"/>
</dbReference>
<comment type="subcellular location">
    <subcellularLocation>
        <location evidence="5">Cytoplasm</location>
    </subcellularLocation>
    <subcellularLocation>
        <location evidence="5">Nucleus</location>
    </subcellularLocation>
    <subcellularLocation>
        <location evidence="5">Secreted</location>
    </subcellularLocation>
</comment>
<evidence type="ECO:0000256" key="3">
    <source>
        <dbReference type="ARBA" id="ARBA00022685"/>
    </source>
</evidence>
<feature type="compositionally biased region" description="Polar residues" evidence="6">
    <location>
        <begin position="207"/>
        <end position="221"/>
    </location>
</feature>
<evidence type="ECO:0000256" key="5">
    <source>
        <dbReference type="RuleBase" id="RU368098"/>
    </source>
</evidence>
<comment type="similarity">
    <text evidence="1 5">Belongs to the parathyroid hormone family.</text>
</comment>
<feature type="compositionally biased region" description="Pro residues" evidence="6">
    <location>
        <begin position="68"/>
        <end position="87"/>
    </location>
</feature>
<feature type="compositionally biased region" description="Basic and acidic residues" evidence="6">
    <location>
        <begin position="240"/>
        <end position="249"/>
    </location>
</feature>
<comment type="function">
    <molecule>Osteostatin</molecule>
    <text evidence="5">Potent inhibitor of osteoclastic bone resorption.</text>
</comment>
<name>A0AB34H4E9_ESCRO</name>
<dbReference type="PANTHER" id="PTHR17223:SF0">
    <property type="entry name" value="PARATHYROID HORMONE-RELATED PROTEIN"/>
    <property type="match status" value="1"/>
</dbReference>
<proteinExistence type="inferred from homology"/>
<feature type="region of interest" description="Disordered" evidence="6">
    <location>
        <begin position="1"/>
        <end position="93"/>
    </location>
</feature>
<dbReference type="GO" id="GO:0005576">
    <property type="term" value="C:extracellular region"/>
    <property type="evidence" value="ECO:0007669"/>
    <property type="project" value="UniProtKB-SubCell"/>
</dbReference>
<keyword evidence="8" id="KW-1185">Reference proteome</keyword>
<keyword evidence="4 5" id="KW-0372">Hormone</keyword>
<reference evidence="7 8" key="1">
    <citation type="submission" date="2022-11" db="EMBL/GenBank/DDBJ databases">
        <title>Whole genome sequence of Eschrichtius robustus ER-17-0199.</title>
        <authorList>
            <person name="Bruniche-Olsen A."/>
            <person name="Black A.N."/>
            <person name="Fields C.J."/>
            <person name="Walden K."/>
            <person name="Dewoody J.A."/>
        </authorList>
    </citation>
    <scope>NUCLEOTIDE SEQUENCE [LARGE SCALE GENOMIC DNA]</scope>
    <source>
        <strain evidence="7">ER-17-0199</strain>
        <tissue evidence="7">Blubber</tissue>
    </source>
</reference>
<dbReference type="SMART" id="SM00087">
    <property type="entry name" value="PTH"/>
    <property type="match status" value="1"/>
</dbReference>
<evidence type="ECO:0000313" key="8">
    <source>
        <dbReference type="Proteomes" id="UP001159641"/>
    </source>
</evidence>
<keyword evidence="5" id="KW-0106">Calcium</keyword>
<dbReference type="Pfam" id="PF01279">
    <property type="entry name" value="Parathyroid"/>
    <property type="match status" value="1"/>
</dbReference>
<dbReference type="EMBL" id="JAIQCJ010002000">
    <property type="protein sequence ID" value="KAJ8786067.1"/>
    <property type="molecule type" value="Genomic_DNA"/>
</dbReference>
<dbReference type="AlphaFoldDB" id="A0AB34H4E9"/>
<evidence type="ECO:0000256" key="4">
    <source>
        <dbReference type="ARBA" id="ARBA00022702"/>
    </source>
</evidence>
<feature type="compositionally biased region" description="Basic residues" evidence="6">
    <location>
        <begin position="253"/>
        <end position="263"/>
    </location>
</feature>
<organism evidence="7 8">
    <name type="scientific">Eschrichtius robustus</name>
    <name type="common">California gray whale</name>
    <name type="synonym">Eschrichtius gibbosus</name>
    <dbReference type="NCBI Taxonomy" id="9764"/>
    <lineage>
        <taxon>Eukaryota</taxon>
        <taxon>Metazoa</taxon>
        <taxon>Chordata</taxon>
        <taxon>Craniata</taxon>
        <taxon>Vertebrata</taxon>
        <taxon>Euteleostomi</taxon>
        <taxon>Mammalia</taxon>
        <taxon>Eutheria</taxon>
        <taxon>Laurasiatheria</taxon>
        <taxon>Artiodactyla</taxon>
        <taxon>Whippomorpha</taxon>
        <taxon>Cetacea</taxon>
        <taxon>Mysticeti</taxon>
        <taxon>Eschrichtiidae</taxon>
        <taxon>Eschrichtius</taxon>
    </lineage>
</organism>
<dbReference type="GO" id="GO:0005737">
    <property type="term" value="C:cytoplasm"/>
    <property type="evidence" value="ECO:0007669"/>
    <property type="project" value="UniProtKB-SubCell"/>
</dbReference>
<comment type="PTM">
    <text evidence="5">There are several secretory forms, including osteostatin, arising from endoproteolytic cleavage of the initial translation product. Each of these secretory forms is believed to have one or more of its own receptors that mediates the normal paracrine, autocrine and endocrine actions.</text>
</comment>
<comment type="caution">
    <text evidence="7">The sequence shown here is derived from an EMBL/GenBank/DDBJ whole genome shotgun (WGS) entry which is preliminary data.</text>
</comment>
<dbReference type="InterPro" id="IPR003626">
    <property type="entry name" value="PTH-rel"/>
</dbReference>
<feature type="region of interest" description="Disordered" evidence="6">
    <location>
        <begin position="205"/>
        <end position="277"/>
    </location>
</feature>
<evidence type="ECO:0000313" key="7">
    <source>
        <dbReference type="EMBL" id="KAJ8786067.1"/>
    </source>
</evidence>
<keyword evidence="3 5" id="KW-0165">Cleavage on pair of basic residues</keyword>
<keyword evidence="2 5" id="KW-0964">Secreted</keyword>
<accession>A0AB34H4E9</accession>
<gene>
    <name evidence="7" type="ORF">J1605_006647</name>
</gene>
<keyword evidence="5" id="KW-0539">Nucleus</keyword>
<evidence type="ECO:0000256" key="2">
    <source>
        <dbReference type="ARBA" id="ARBA00022525"/>
    </source>
</evidence>
<keyword evidence="5" id="KW-0963">Cytoplasm</keyword>
<sequence length="306" mass="33833">MPGARALRPGSSASSLPTAPGGLGARASRGARLQLRDGGRGCSGRSARPRHLGSQIRGAVRGRRDPAGTPPPPLRAAVNPPSPPPGPPDRRHTHLKLVPRVCGINFPEATSPPEEVDRQLGIYMSPEREDTMLWRLVQQWSVAVFLLSYSVPSCGRSVEELGRRLKRAVSEHQLLHDKGKSIQDLRRRFFLHHLIAEIHTAEIRATSEVSPNSKPAPNTKNHPVRFGTDDEGRYLTQETNKVETYKEQPLKTPGKKKKSKPGKRKEQEKKKRRTRSAWLNSGVAGCWLEGDHLSDISATSLELNSR</sequence>
<dbReference type="PANTHER" id="PTHR17223">
    <property type="entry name" value="PARATHYROID HORMONE-RELATED"/>
    <property type="match status" value="1"/>
</dbReference>
<evidence type="ECO:0000256" key="1">
    <source>
        <dbReference type="ARBA" id="ARBA00006307"/>
    </source>
</evidence>
<dbReference type="InterPro" id="IPR001415">
    <property type="entry name" value="PTH/PTH-rel"/>
</dbReference>